<keyword evidence="11" id="KW-1185">Reference proteome</keyword>
<dbReference type="PANTHER" id="PTHR10030">
    <property type="entry name" value="ALPHA-L-FUCOSIDASE"/>
    <property type="match status" value="1"/>
</dbReference>
<dbReference type="GO" id="GO:0004560">
    <property type="term" value="F:alpha-L-fucosidase activity"/>
    <property type="evidence" value="ECO:0007669"/>
    <property type="project" value="InterPro"/>
</dbReference>
<comment type="function">
    <text evidence="1">Alpha-L-fucosidase is responsible for hydrolyzing the alpha-1,6-linked fucose joined to the reducing-end N-acetylglucosamine of the carbohydrate moieties of glycoproteins.</text>
</comment>
<dbReference type="GO" id="GO:0005764">
    <property type="term" value="C:lysosome"/>
    <property type="evidence" value="ECO:0007669"/>
    <property type="project" value="TreeGrafter"/>
</dbReference>
<organism evidence="10 11">
    <name type="scientific">Luteolibacter ambystomatis</name>
    <dbReference type="NCBI Taxonomy" id="2824561"/>
    <lineage>
        <taxon>Bacteria</taxon>
        <taxon>Pseudomonadati</taxon>
        <taxon>Verrucomicrobiota</taxon>
        <taxon>Verrucomicrobiia</taxon>
        <taxon>Verrucomicrobiales</taxon>
        <taxon>Verrucomicrobiaceae</taxon>
        <taxon>Luteolibacter</taxon>
    </lineage>
</organism>
<feature type="site" description="May be important for catalysis" evidence="7">
    <location>
        <position position="303"/>
    </location>
</feature>
<dbReference type="RefSeq" id="WP_211631338.1">
    <property type="nucleotide sequence ID" value="NZ_CP073100.1"/>
</dbReference>
<evidence type="ECO:0000313" key="11">
    <source>
        <dbReference type="Proteomes" id="UP000676169"/>
    </source>
</evidence>
<dbReference type="Gene3D" id="2.60.40.1180">
    <property type="entry name" value="Golgi alpha-mannosidase II"/>
    <property type="match status" value="1"/>
</dbReference>
<dbReference type="InterPro" id="IPR013780">
    <property type="entry name" value="Glyco_hydro_b"/>
</dbReference>
<dbReference type="KEGG" id="lamb:KBB96_20390"/>
<sequence>MIRKTVLALAAALTALQAVPARAAETEQQRNARMEWWREARFGMFVHWGLYSGLAGTWEGKSIGGGGVEWLQTRVGVDTETYTKAAKPKFVPKPGFAKAWAKVAKDAGCKYVVFTTKHHEGFYLGDSKLTDFDGKDFTGRDLIKEITDALHEEGLKVGFYHSIIDWHHADYDFKAAKGLPYPKQAAEKATEPRDQQKYIKYLHGQVDELLSNYGKVDVIWWDYSSTQFDGDAAWGAADLIKEVRAKQPGVIMNNRLYRRPEAGFSGMGTHNVTDRMDPQYGDFVTPENNIPANGLGTVDWETCMTMNGTWGFSEHDKAWKSTEKLIRNLIDIASKGGNYLLNVGPTGDGTIPPESVERMEAMGAWLKKNGEAIYGTKANPFKESAFDGRVTKKGGTLYLHVFKRPDNGTIVLPVKAAKAVLLDGGKALEVKVDGDQTTITLPETLADPIATVIKVD</sequence>
<gene>
    <name evidence="10" type="ORF">KBB96_20390</name>
</gene>
<dbReference type="GO" id="GO:0016139">
    <property type="term" value="P:glycoside catabolic process"/>
    <property type="evidence" value="ECO:0007669"/>
    <property type="project" value="TreeGrafter"/>
</dbReference>
<name>A0A975G8A8_9BACT</name>
<dbReference type="InterPro" id="IPR017853">
    <property type="entry name" value="GH"/>
</dbReference>
<feature type="signal peptide" evidence="8">
    <location>
        <begin position="1"/>
        <end position="23"/>
    </location>
</feature>
<evidence type="ECO:0000256" key="3">
    <source>
        <dbReference type="ARBA" id="ARBA00012662"/>
    </source>
</evidence>
<dbReference type="EC" id="3.2.1.51" evidence="3"/>
<dbReference type="SUPFAM" id="SSF51445">
    <property type="entry name" value="(Trans)glycosidases"/>
    <property type="match status" value="1"/>
</dbReference>
<dbReference type="InterPro" id="IPR057739">
    <property type="entry name" value="Glyco_hydro_29_N"/>
</dbReference>
<evidence type="ECO:0000256" key="2">
    <source>
        <dbReference type="ARBA" id="ARBA00007951"/>
    </source>
</evidence>
<evidence type="ECO:0000259" key="9">
    <source>
        <dbReference type="Pfam" id="PF01120"/>
    </source>
</evidence>
<feature type="domain" description="Glycoside hydrolase family 29 N-terminal" evidence="9">
    <location>
        <begin position="24"/>
        <end position="371"/>
    </location>
</feature>
<reference evidence="10" key="1">
    <citation type="submission" date="2021-04" db="EMBL/GenBank/DDBJ databases">
        <title>Luteolibacter sp. 32A isolated from the skin of an Anderson's salamander (Ambystoma andersonii).</title>
        <authorList>
            <person name="Spergser J."/>
            <person name="Busse H.-J."/>
        </authorList>
    </citation>
    <scope>NUCLEOTIDE SEQUENCE</scope>
    <source>
        <strain evidence="10">32A</strain>
    </source>
</reference>
<keyword evidence="6" id="KW-0326">Glycosidase</keyword>
<keyword evidence="4 8" id="KW-0732">Signal</keyword>
<feature type="chain" id="PRO_5037584950" description="alpha-L-fucosidase" evidence="8">
    <location>
        <begin position="24"/>
        <end position="456"/>
    </location>
</feature>
<dbReference type="Gene3D" id="3.20.20.80">
    <property type="entry name" value="Glycosidases"/>
    <property type="match status" value="1"/>
</dbReference>
<dbReference type="EMBL" id="CP073100">
    <property type="protein sequence ID" value="QUE51199.1"/>
    <property type="molecule type" value="Genomic_DNA"/>
</dbReference>
<keyword evidence="5" id="KW-0378">Hydrolase</keyword>
<evidence type="ECO:0000256" key="7">
    <source>
        <dbReference type="PIRSR" id="PIRSR001092-1"/>
    </source>
</evidence>
<dbReference type="SMART" id="SM00812">
    <property type="entry name" value="Alpha_L_fucos"/>
    <property type="match status" value="1"/>
</dbReference>
<evidence type="ECO:0000256" key="5">
    <source>
        <dbReference type="ARBA" id="ARBA00022801"/>
    </source>
</evidence>
<accession>A0A975G8A8</accession>
<evidence type="ECO:0000256" key="6">
    <source>
        <dbReference type="ARBA" id="ARBA00023295"/>
    </source>
</evidence>
<dbReference type="PANTHER" id="PTHR10030:SF37">
    <property type="entry name" value="ALPHA-L-FUCOSIDASE-RELATED"/>
    <property type="match status" value="1"/>
</dbReference>
<evidence type="ECO:0000256" key="4">
    <source>
        <dbReference type="ARBA" id="ARBA00022729"/>
    </source>
</evidence>
<evidence type="ECO:0000256" key="8">
    <source>
        <dbReference type="SAM" id="SignalP"/>
    </source>
</evidence>
<dbReference type="GO" id="GO:0006004">
    <property type="term" value="P:fucose metabolic process"/>
    <property type="evidence" value="ECO:0007669"/>
    <property type="project" value="InterPro"/>
</dbReference>
<dbReference type="InterPro" id="IPR000933">
    <property type="entry name" value="Glyco_hydro_29"/>
</dbReference>
<dbReference type="InterPro" id="IPR016286">
    <property type="entry name" value="FUC_metazoa-typ"/>
</dbReference>
<evidence type="ECO:0000256" key="1">
    <source>
        <dbReference type="ARBA" id="ARBA00004071"/>
    </source>
</evidence>
<comment type="similarity">
    <text evidence="2">Belongs to the glycosyl hydrolase 29 family.</text>
</comment>
<dbReference type="PIRSF" id="PIRSF001092">
    <property type="entry name" value="Alpha-L-fucosidase"/>
    <property type="match status" value="1"/>
</dbReference>
<dbReference type="AlphaFoldDB" id="A0A975G8A8"/>
<evidence type="ECO:0000313" key="10">
    <source>
        <dbReference type="EMBL" id="QUE51199.1"/>
    </source>
</evidence>
<proteinExistence type="inferred from homology"/>
<dbReference type="Pfam" id="PF01120">
    <property type="entry name" value="Alpha_L_fucos"/>
    <property type="match status" value="1"/>
</dbReference>
<dbReference type="Proteomes" id="UP000676169">
    <property type="component" value="Chromosome"/>
</dbReference>
<protein>
    <recommendedName>
        <fullName evidence="3">alpha-L-fucosidase</fullName>
        <ecNumber evidence="3">3.2.1.51</ecNumber>
    </recommendedName>
</protein>